<proteinExistence type="predicted"/>
<comment type="caution">
    <text evidence="1">The sequence shown here is derived from an EMBL/GenBank/DDBJ whole genome shotgun (WGS) entry which is preliminary data.</text>
</comment>
<dbReference type="EMBL" id="MHLA01000015">
    <property type="protein sequence ID" value="OGY99471.1"/>
    <property type="molecule type" value="Genomic_DNA"/>
</dbReference>
<sequence>MAPLYNIVPDPENYHIRMCGGETARDQLLAGLAQDGKKVQSFRAEECVVIPEAWRTTDHLLLDFPLLRW</sequence>
<evidence type="ECO:0000313" key="1">
    <source>
        <dbReference type="EMBL" id="OGY99471.1"/>
    </source>
</evidence>
<organism evidence="1 2">
    <name type="scientific">Candidatus Liptonbacteria bacterium RIFCSPLOWO2_01_FULL_52_25</name>
    <dbReference type="NCBI Taxonomy" id="1798650"/>
    <lineage>
        <taxon>Bacteria</taxon>
        <taxon>Candidatus Liptoniibacteriota</taxon>
    </lineage>
</organism>
<protein>
    <submittedName>
        <fullName evidence="1">Uncharacterized protein</fullName>
    </submittedName>
</protein>
<dbReference type="AlphaFoldDB" id="A0A1G2CE41"/>
<reference evidence="1 2" key="1">
    <citation type="journal article" date="2016" name="Nat. Commun.">
        <title>Thousands of microbial genomes shed light on interconnected biogeochemical processes in an aquifer system.</title>
        <authorList>
            <person name="Anantharaman K."/>
            <person name="Brown C.T."/>
            <person name="Hug L.A."/>
            <person name="Sharon I."/>
            <person name="Castelle C.J."/>
            <person name="Probst A.J."/>
            <person name="Thomas B.C."/>
            <person name="Singh A."/>
            <person name="Wilkins M.J."/>
            <person name="Karaoz U."/>
            <person name="Brodie E.L."/>
            <person name="Williams K.H."/>
            <person name="Hubbard S.S."/>
            <person name="Banfield J.F."/>
        </authorList>
    </citation>
    <scope>NUCLEOTIDE SEQUENCE [LARGE SCALE GENOMIC DNA]</scope>
</reference>
<accession>A0A1G2CE41</accession>
<dbReference type="Proteomes" id="UP000178880">
    <property type="component" value="Unassembled WGS sequence"/>
</dbReference>
<name>A0A1G2CE41_9BACT</name>
<evidence type="ECO:0000313" key="2">
    <source>
        <dbReference type="Proteomes" id="UP000178880"/>
    </source>
</evidence>
<dbReference type="STRING" id="1798650.A2945_01275"/>
<gene>
    <name evidence="1" type="ORF">A2945_01275</name>
</gene>